<dbReference type="PANTHER" id="PTHR12110">
    <property type="entry name" value="HYDROXYPYRUVATE ISOMERASE"/>
    <property type="match status" value="1"/>
</dbReference>
<feature type="domain" description="Xylose isomerase-like TIM barrel" evidence="2">
    <location>
        <begin position="56"/>
        <end position="299"/>
    </location>
</feature>
<dbReference type="Gene3D" id="3.20.20.150">
    <property type="entry name" value="Divalent-metal-dependent TIM barrel enzymes"/>
    <property type="match status" value="1"/>
</dbReference>
<keyword evidence="1" id="KW-0732">Signal</keyword>
<evidence type="ECO:0000313" key="3">
    <source>
        <dbReference type="EMBL" id="SEJ39853.1"/>
    </source>
</evidence>
<dbReference type="Pfam" id="PF01261">
    <property type="entry name" value="AP_endonuc_2"/>
    <property type="match status" value="1"/>
</dbReference>
<dbReference type="OrthoDB" id="930834at2"/>
<dbReference type="AlphaFoldDB" id="A0A1H6YEZ0"/>
<gene>
    <name evidence="3" type="ORF">SAMN05192553_103680</name>
</gene>
<evidence type="ECO:0000259" key="2">
    <source>
        <dbReference type="Pfam" id="PF01261"/>
    </source>
</evidence>
<proteinExistence type="predicted"/>
<evidence type="ECO:0000313" key="4">
    <source>
        <dbReference type="Proteomes" id="UP000199403"/>
    </source>
</evidence>
<dbReference type="Proteomes" id="UP000199403">
    <property type="component" value="Unassembled WGS sequence"/>
</dbReference>
<dbReference type="InterPro" id="IPR036237">
    <property type="entry name" value="Xyl_isomerase-like_sf"/>
</dbReference>
<dbReference type="STRING" id="1416801.SAMN05192553_103680"/>
<evidence type="ECO:0000256" key="1">
    <source>
        <dbReference type="SAM" id="SignalP"/>
    </source>
</evidence>
<keyword evidence="3" id="KW-0413">Isomerase</keyword>
<dbReference type="InterPro" id="IPR013022">
    <property type="entry name" value="Xyl_isomerase-like_TIM-brl"/>
</dbReference>
<reference evidence="4" key="1">
    <citation type="submission" date="2016-10" db="EMBL/GenBank/DDBJ databases">
        <authorList>
            <person name="Varghese N."/>
            <person name="Submissions S."/>
        </authorList>
    </citation>
    <scope>NUCLEOTIDE SEQUENCE [LARGE SCALE GENOMIC DNA]</scope>
    <source>
        <strain evidence="4">IBRC-M 10761</strain>
    </source>
</reference>
<sequence length="307" mass="33882">MKTNRRNVVKCMGLGALGAFAPAPAFSSSPKKSTFSYCLNTSTIRGQQPGLLRYIEIAAEAGYDGIEVWVDDVKKFLSEGHSTEALKQLFRQHGLRVENAIGFAPWMASDESKSKAGFRQMEEEMNMLAEIGCYRVAAPGIGAEAPVDLMAAGRKYKALLDLGRKTGVMPQLEFWGAFAPFHHLGQILMVAAVANDPDVRLLPDVYHLYRGGSGFDGLKLIRGQAIEIFHMNDYPASIPREKQQDRDRVYPGDGVAPLSQILRDLREMGGDKVLSLELFNPSYWERDPLEVAKTGLLKMKNAVKASS</sequence>
<feature type="chain" id="PRO_5011737397" evidence="1">
    <location>
        <begin position="26"/>
        <end position="307"/>
    </location>
</feature>
<dbReference type="EMBL" id="FNZH01000003">
    <property type="protein sequence ID" value="SEJ39853.1"/>
    <property type="molecule type" value="Genomic_DNA"/>
</dbReference>
<dbReference type="GO" id="GO:0016853">
    <property type="term" value="F:isomerase activity"/>
    <property type="evidence" value="ECO:0007669"/>
    <property type="project" value="UniProtKB-KW"/>
</dbReference>
<dbReference type="PANTHER" id="PTHR12110:SF48">
    <property type="entry name" value="BLL3656 PROTEIN"/>
    <property type="match status" value="1"/>
</dbReference>
<dbReference type="RefSeq" id="WP_092174520.1">
    <property type="nucleotide sequence ID" value="NZ_FNZH01000003.1"/>
</dbReference>
<keyword evidence="4" id="KW-1185">Reference proteome</keyword>
<accession>A0A1H6YEZ0</accession>
<name>A0A1H6YEZ0_9BACT</name>
<dbReference type="SUPFAM" id="SSF51658">
    <property type="entry name" value="Xylose isomerase-like"/>
    <property type="match status" value="1"/>
</dbReference>
<organism evidence="3 4">
    <name type="scientific">Cyclobacterium xiamenense</name>
    <dbReference type="NCBI Taxonomy" id="1297121"/>
    <lineage>
        <taxon>Bacteria</taxon>
        <taxon>Pseudomonadati</taxon>
        <taxon>Bacteroidota</taxon>
        <taxon>Cytophagia</taxon>
        <taxon>Cytophagales</taxon>
        <taxon>Cyclobacteriaceae</taxon>
        <taxon>Cyclobacterium</taxon>
    </lineage>
</organism>
<protein>
    <submittedName>
        <fullName evidence="3">Sugar phosphate isomerase/epimerase</fullName>
    </submittedName>
</protein>
<dbReference type="InterPro" id="IPR050312">
    <property type="entry name" value="IolE/XylAMocC-like"/>
</dbReference>
<feature type="signal peptide" evidence="1">
    <location>
        <begin position="1"/>
        <end position="25"/>
    </location>
</feature>